<evidence type="ECO:0000313" key="3">
    <source>
        <dbReference type="Proteomes" id="UP000886523"/>
    </source>
</evidence>
<name>A0A9P6DW66_9AGAM</name>
<comment type="caution">
    <text evidence="2">The sequence shown here is derived from an EMBL/GenBank/DDBJ whole genome shotgun (WGS) entry which is preliminary data.</text>
</comment>
<proteinExistence type="predicted"/>
<protein>
    <submittedName>
        <fullName evidence="2">Uncharacterized protein</fullName>
    </submittedName>
</protein>
<accession>A0A9P6DW66</accession>
<sequence length="114" mass="13067">MGANRGIRPQPSYIPFLSTKSIKGRSIFKNGNAESVDERTLEPETHDDSSPDDSHQIRCQLWNLKRSFQTPSHHLRHVHSCVQQALIHHHSGLHSNRISVKLLRLRGDACRHSY</sequence>
<evidence type="ECO:0000313" key="2">
    <source>
        <dbReference type="EMBL" id="KAF9513414.1"/>
    </source>
</evidence>
<reference evidence="2" key="1">
    <citation type="journal article" date="2020" name="Nat. Commun.">
        <title>Large-scale genome sequencing of mycorrhizal fungi provides insights into the early evolution of symbiotic traits.</title>
        <authorList>
            <person name="Miyauchi S."/>
            <person name="Kiss E."/>
            <person name="Kuo A."/>
            <person name="Drula E."/>
            <person name="Kohler A."/>
            <person name="Sanchez-Garcia M."/>
            <person name="Morin E."/>
            <person name="Andreopoulos B."/>
            <person name="Barry K.W."/>
            <person name="Bonito G."/>
            <person name="Buee M."/>
            <person name="Carver A."/>
            <person name="Chen C."/>
            <person name="Cichocki N."/>
            <person name="Clum A."/>
            <person name="Culley D."/>
            <person name="Crous P.W."/>
            <person name="Fauchery L."/>
            <person name="Girlanda M."/>
            <person name="Hayes R.D."/>
            <person name="Keri Z."/>
            <person name="LaButti K."/>
            <person name="Lipzen A."/>
            <person name="Lombard V."/>
            <person name="Magnuson J."/>
            <person name="Maillard F."/>
            <person name="Murat C."/>
            <person name="Nolan M."/>
            <person name="Ohm R.A."/>
            <person name="Pangilinan J."/>
            <person name="Pereira M.F."/>
            <person name="Perotto S."/>
            <person name="Peter M."/>
            <person name="Pfister S."/>
            <person name="Riley R."/>
            <person name="Sitrit Y."/>
            <person name="Stielow J.B."/>
            <person name="Szollosi G."/>
            <person name="Zifcakova L."/>
            <person name="Stursova M."/>
            <person name="Spatafora J.W."/>
            <person name="Tedersoo L."/>
            <person name="Vaario L.M."/>
            <person name="Yamada A."/>
            <person name="Yan M."/>
            <person name="Wang P."/>
            <person name="Xu J."/>
            <person name="Bruns T."/>
            <person name="Baldrian P."/>
            <person name="Vilgalys R."/>
            <person name="Dunand C."/>
            <person name="Henrissat B."/>
            <person name="Grigoriev I.V."/>
            <person name="Hibbett D."/>
            <person name="Nagy L.G."/>
            <person name="Martin F.M."/>
        </authorList>
    </citation>
    <scope>NUCLEOTIDE SEQUENCE</scope>
    <source>
        <strain evidence="2">UP504</strain>
    </source>
</reference>
<gene>
    <name evidence="2" type="ORF">BS47DRAFT_966366</name>
</gene>
<feature type="compositionally biased region" description="Basic and acidic residues" evidence="1">
    <location>
        <begin position="36"/>
        <end position="55"/>
    </location>
</feature>
<dbReference type="EMBL" id="MU128972">
    <property type="protein sequence ID" value="KAF9513414.1"/>
    <property type="molecule type" value="Genomic_DNA"/>
</dbReference>
<dbReference type="AlphaFoldDB" id="A0A9P6DW66"/>
<dbReference type="Proteomes" id="UP000886523">
    <property type="component" value="Unassembled WGS sequence"/>
</dbReference>
<feature type="region of interest" description="Disordered" evidence="1">
    <location>
        <begin position="28"/>
        <end position="55"/>
    </location>
</feature>
<organism evidence="2 3">
    <name type="scientific">Hydnum rufescens UP504</name>
    <dbReference type="NCBI Taxonomy" id="1448309"/>
    <lineage>
        <taxon>Eukaryota</taxon>
        <taxon>Fungi</taxon>
        <taxon>Dikarya</taxon>
        <taxon>Basidiomycota</taxon>
        <taxon>Agaricomycotina</taxon>
        <taxon>Agaricomycetes</taxon>
        <taxon>Cantharellales</taxon>
        <taxon>Hydnaceae</taxon>
        <taxon>Hydnum</taxon>
    </lineage>
</organism>
<keyword evidence="3" id="KW-1185">Reference proteome</keyword>
<evidence type="ECO:0000256" key="1">
    <source>
        <dbReference type="SAM" id="MobiDB-lite"/>
    </source>
</evidence>